<evidence type="ECO:0000256" key="3">
    <source>
        <dbReference type="SAM" id="Phobius"/>
    </source>
</evidence>
<dbReference type="Gene3D" id="3.40.50.720">
    <property type="entry name" value="NAD(P)-binding Rossmann-like Domain"/>
    <property type="match status" value="1"/>
</dbReference>
<dbReference type="PRINTS" id="PR00080">
    <property type="entry name" value="SDRFAMILY"/>
</dbReference>
<dbReference type="SUPFAM" id="SSF51735">
    <property type="entry name" value="NAD(P)-binding Rossmann-fold domains"/>
    <property type="match status" value="1"/>
</dbReference>
<feature type="transmembrane region" description="Helical" evidence="3">
    <location>
        <begin position="6"/>
        <end position="24"/>
    </location>
</feature>
<sequence>MVCCVVTTVVAAVVVLILTVKFIYHYQSGRCTSKTRLVGKTAIVTGASAGIGKETARDLAQRGARVILACRNVEKAERVAEDIKKTTGNTDVVVREVDTSDLTSVRKFAEDILRTETALHILVNNAGMSGMKKRKLTADGLEVTMATNHFGHFLLTNMLLGLLKTSAPSRVVNVSSVAHHFCSSLDVDDLNFEKNPFPKSLIVYGHSKLANILFTKELSEKLRGTDVTANSVHPGAVYTEIMWKGETNLIKSIFALLVWLMGKDEKLGAQTSIYLAVSEEVNNVTGKYYVDCK</sequence>
<name>A0AAW0Y578_CHEQU</name>
<protein>
    <recommendedName>
        <fullName evidence="6">Retinol dehydrogenase 11</fullName>
    </recommendedName>
</protein>
<evidence type="ECO:0000313" key="5">
    <source>
        <dbReference type="Proteomes" id="UP001445076"/>
    </source>
</evidence>
<dbReference type="CDD" id="cd05327">
    <property type="entry name" value="retinol-DH_like_SDR_c_like"/>
    <property type="match status" value="1"/>
</dbReference>
<evidence type="ECO:0000256" key="2">
    <source>
        <dbReference type="RuleBase" id="RU000363"/>
    </source>
</evidence>
<dbReference type="PRINTS" id="PR00081">
    <property type="entry name" value="GDHRDH"/>
</dbReference>
<dbReference type="AlphaFoldDB" id="A0AAW0Y578"/>
<dbReference type="PANTHER" id="PTHR43157:SF66">
    <property type="entry name" value="WW DOMAIN-CONTAINING OXIDOREDUCTASE-LIKE PROTEIN"/>
    <property type="match status" value="1"/>
</dbReference>
<keyword evidence="3" id="KW-0472">Membrane</keyword>
<evidence type="ECO:0000256" key="1">
    <source>
        <dbReference type="ARBA" id="ARBA00023002"/>
    </source>
</evidence>
<dbReference type="EMBL" id="JARKIK010000019">
    <property type="protein sequence ID" value="KAK8745289.1"/>
    <property type="molecule type" value="Genomic_DNA"/>
</dbReference>
<keyword evidence="3" id="KW-0812">Transmembrane</keyword>
<dbReference type="GO" id="GO:0016491">
    <property type="term" value="F:oxidoreductase activity"/>
    <property type="evidence" value="ECO:0007669"/>
    <property type="project" value="UniProtKB-KW"/>
</dbReference>
<keyword evidence="5" id="KW-1185">Reference proteome</keyword>
<keyword evidence="1" id="KW-0560">Oxidoreductase</keyword>
<organism evidence="4 5">
    <name type="scientific">Cherax quadricarinatus</name>
    <name type="common">Australian red claw crayfish</name>
    <dbReference type="NCBI Taxonomy" id="27406"/>
    <lineage>
        <taxon>Eukaryota</taxon>
        <taxon>Metazoa</taxon>
        <taxon>Ecdysozoa</taxon>
        <taxon>Arthropoda</taxon>
        <taxon>Crustacea</taxon>
        <taxon>Multicrustacea</taxon>
        <taxon>Malacostraca</taxon>
        <taxon>Eumalacostraca</taxon>
        <taxon>Eucarida</taxon>
        <taxon>Decapoda</taxon>
        <taxon>Pleocyemata</taxon>
        <taxon>Astacidea</taxon>
        <taxon>Parastacoidea</taxon>
        <taxon>Parastacidae</taxon>
        <taxon>Cherax</taxon>
    </lineage>
</organism>
<keyword evidence="3" id="KW-1133">Transmembrane helix</keyword>
<dbReference type="Proteomes" id="UP001445076">
    <property type="component" value="Unassembled WGS sequence"/>
</dbReference>
<evidence type="ECO:0000313" key="4">
    <source>
        <dbReference type="EMBL" id="KAK8745289.1"/>
    </source>
</evidence>
<evidence type="ECO:0008006" key="6">
    <source>
        <dbReference type="Google" id="ProtNLM"/>
    </source>
</evidence>
<dbReference type="PANTHER" id="PTHR43157">
    <property type="entry name" value="PHOSPHATIDYLINOSITOL-GLYCAN BIOSYNTHESIS CLASS F PROTEIN-RELATED"/>
    <property type="match status" value="1"/>
</dbReference>
<dbReference type="InterPro" id="IPR002347">
    <property type="entry name" value="SDR_fam"/>
</dbReference>
<comment type="caution">
    <text evidence="4">The sequence shown here is derived from an EMBL/GenBank/DDBJ whole genome shotgun (WGS) entry which is preliminary data.</text>
</comment>
<accession>A0AAW0Y578</accession>
<dbReference type="Pfam" id="PF00106">
    <property type="entry name" value="adh_short"/>
    <property type="match status" value="1"/>
</dbReference>
<gene>
    <name evidence="4" type="ORF">OTU49_000113</name>
</gene>
<proteinExistence type="inferred from homology"/>
<reference evidence="4 5" key="1">
    <citation type="journal article" date="2024" name="BMC Genomics">
        <title>Genome assembly of redclaw crayfish (Cherax quadricarinatus) provides insights into its immune adaptation and hypoxia tolerance.</title>
        <authorList>
            <person name="Liu Z."/>
            <person name="Zheng J."/>
            <person name="Li H."/>
            <person name="Fang K."/>
            <person name="Wang S."/>
            <person name="He J."/>
            <person name="Zhou D."/>
            <person name="Weng S."/>
            <person name="Chi M."/>
            <person name="Gu Z."/>
            <person name="He J."/>
            <person name="Li F."/>
            <person name="Wang M."/>
        </authorList>
    </citation>
    <scope>NUCLEOTIDE SEQUENCE [LARGE SCALE GENOMIC DNA]</scope>
    <source>
        <strain evidence="4">ZL_2023a</strain>
    </source>
</reference>
<dbReference type="InterPro" id="IPR036291">
    <property type="entry name" value="NAD(P)-bd_dom_sf"/>
</dbReference>
<comment type="similarity">
    <text evidence="2">Belongs to the short-chain dehydrogenases/reductases (SDR) family.</text>
</comment>
<feature type="non-terminal residue" evidence="4">
    <location>
        <position position="293"/>
    </location>
</feature>